<dbReference type="SUPFAM" id="SSF52738">
    <property type="entry name" value="Methylesterase CheB, C-terminal domain"/>
    <property type="match status" value="1"/>
</dbReference>
<sequence>MMREAARWGIYDYIVPLKLGAEQAFRLAVLQQLRGAPTMSRTATFSSPLRHVVSAQPQNLTVIGASTGGIMAVEQLVHALRPALPCTLLIAVHLPAHFAISFVKRLQRLTPLPVKIGTVGMPLEEGQIIIAPGGQNMVIKSVQRGPWRVWQIDLSSKPNLSADDPSIDVLMRSAAKVAGPQVLGIVLTGLGHDGTLGAQAIRAQGGRVIVQSQESAAVFSMPGSVIRAGYANDVLPLEQIAEVINQRATLPVPAVRFSPPLATVS</sequence>
<keyword evidence="7" id="KW-1185">Reference proteome</keyword>
<organism evidence="6 7">
    <name type="scientific">Hymenobacter roseosalivarius DSM 11622</name>
    <dbReference type="NCBI Taxonomy" id="645990"/>
    <lineage>
        <taxon>Bacteria</taxon>
        <taxon>Pseudomonadati</taxon>
        <taxon>Bacteroidota</taxon>
        <taxon>Cytophagia</taxon>
        <taxon>Cytophagales</taxon>
        <taxon>Hymenobacteraceae</taxon>
        <taxon>Hymenobacter</taxon>
    </lineage>
</organism>
<evidence type="ECO:0000256" key="4">
    <source>
        <dbReference type="PROSITE-ProRule" id="PRU00050"/>
    </source>
</evidence>
<feature type="active site" evidence="4">
    <location>
        <position position="93"/>
    </location>
</feature>
<proteinExistence type="predicted"/>
<dbReference type="InterPro" id="IPR000673">
    <property type="entry name" value="Sig_transdc_resp-reg_Me-estase"/>
</dbReference>
<feature type="active site" evidence="4">
    <location>
        <position position="66"/>
    </location>
</feature>
<dbReference type="Gene3D" id="3.40.50.180">
    <property type="entry name" value="Methylesterase CheB, C-terminal domain"/>
    <property type="match status" value="1"/>
</dbReference>
<dbReference type="PROSITE" id="PS50122">
    <property type="entry name" value="CHEB"/>
    <property type="match status" value="1"/>
</dbReference>
<evidence type="ECO:0000259" key="5">
    <source>
        <dbReference type="PROSITE" id="PS50122"/>
    </source>
</evidence>
<evidence type="ECO:0000256" key="2">
    <source>
        <dbReference type="ARBA" id="ARBA00039140"/>
    </source>
</evidence>
<dbReference type="STRING" id="645990.SAMN00120144_2000"/>
<comment type="catalytic activity">
    <reaction evidence="3">
        <text>[protein]-L-glutamate 5-O-methyl ester + H2O = L-glutamyl-[protein] + methanol + H(+)</text>
        <dbReference type="Rhea" id="RHEA:23236"/>
        <dbReference type="Rhea" id="RHEA-COMP:10208"/>
        <dbReference type="Rhea" id="RHEA-COMP:10311"/>
        <dbReference type="ChEBI" id="CHEBI:15377"/>
        <dbReference type="ChEBI" id="CHEBI:15378"/>
        <dbReference type="ChEBI" id="CHEBI:17790"/>
        <dbReference type="ChEBI" id="CHEBI:29973"/>
        <dbReference type="ChEBI" id="CHEBI:82795"/>
        <dbReference type="EC" id="3.1.1.61"/>
    </reaction>
</comment>
<dbReference type="Proteomes" id="UP000192266">
    <property type="component" value="Unassembled WGS sequence"/>
</dbReference>
<dbReference type="EMBL" id="FWWW01000100">
    <property type="protein sequence ID" value="SMC00386.1"/>
    <property type="molecule type" value="Genomic_DNA"/>
</dbReference>
<dbReference type="GO" id="GO:0000156">
    <property type="term" value="F:phosphorelay response regulator activity"/>
    <property type="evidence" value="ECO:0007669"/>
    <property type="project" value="InterPro"/>
</dbReference>
<keyword evidence="1 4" id="KW-0378">Hydrolase</keyword>
<dbReference type="InterPro" id="IPR035909">
    <property type="entry name" value="CheB_C"/>
</dbReference>
<reference evidence="6 7" key="1">
    <citation type="submission" date="2017-04" db="EMBL/GenBank/DDBJ databases">
        <authorList>
            <person name="Afonso C.L."/>
            <person name="Miller P.J."/>
            <person name="Scott M.A."/>
            <person name="Spackman E."/>
            <person name="Goraichik I."/>
            <person name="Dimitrov K.M."/>
            <person name="Suarez D.L."/>
            <person name="Swayne D.E."/>
        </authorList>
    </citation>
    <scope>NUCLEOTIDE SEQUENCE [LARGE SCALE GENOMIC DNA]</scope>
    <source>
        <strain evidence="6 7">DSM 11622</strain>
    </source>
</reference>
<protein>
    <recommendedName>
        <fullName evidence="2">protein-glutamate methylesterase</fullName>
        <ecNumber evidence="2">3.1.1.61</ecNumber>
    </recommendedName>
</protein>
<dbReference type="AlphaFoldDB" id="A0A1W1W461"/>
<feature type="active site" evidence="4">
    <location>
        <position position="193"/>
    </location>
</feature>
<evidence type="ECO:0000313" key="6">
    <source>
        <dbReference type="EMBL" id="SMC00386.1"/>
    </source>
</evidence>
<dbReference type="CDD" id="cd16432">
    <property type="entry name" value="CheB_Rec"/>
    <property type="match status" value="1"/>
</dbReference>
<evidence type="ECO:0000256" key="1">
    <source>
        <dbReference type="ARBA" id="ARBA00022801"/>
    </source>
</evidence>
<accession>A0A1W1W461</accession>
<dbReference type="GO" id="GO:0006935">
    <property type="term" value="P:chemotaxis"/>
    <property type="evidence" value="ECO:0007669"/>
    <property type="project" value="UniProtKB-UniRule"/>
</dbReference>
<keyword evidence="4" id="KW-0145">Chemotaxis</keyword>
<dbReference type="Pfam" id="PF01339">
    <property type="entry name" value="CheB_methylest"/>
    <property type="match status" value="1"/>
</dbReference>
<dbReference type="GO" id="GO:0008984">
    <property type="term" value="F:protein-glutamate methylesterase activity"/>
    <property type="evidence" value="ECO:0007669"/>
    <property type="project" value="UniProtKB-EC"/>
</dbReference>
<dbReference type="PANTHER" id="PTHR42872">
    <property type="entry name" value="PROTEIN-GLUTAMATE METHYLESTERASE/PROTEIN-GLUTAMINE GLUTAMINASE"/>
    <property type="match status" value="1"/>
</dbReference>
<evidence type="ECO:0000256" key="3">
    <source>
        <dbReference type="ARBA" id="ARBA00048267"/>
    </source>
</evidence>
<dbReference type="GO" id="GO:0005737">
    <property type="term" value="C:cytoplasm"/>
    <property type="evidence" value="ECO:0007669"/>
    <property type="project" value="InterPro"/>
</dbReference>
<evidence type="ECO:0000313" key="7">
    <source>
        <dbReference type="Proteomes" id="UP000192266"/>
    </source>
</evidence>
<gene>
    <name evidence="6" type="ORF">SAMN00120144_2000</name>
</gene>
<name>A0A1W1W461_9BACT</name>
<dbReference type="PANTHER" id="PTHR42872:SF6">
    <property type="entry name" value="PROTEIN-GLUTAMATE METHYLESTERASE_PROTEIN-GLUTAMINE GLUTAMINASE"/>
    <property type="match status" value="1"/>
</dbReference>
<dbReference type="EC" id="3.1.1.61" evidence="2"/>
<feature type="domain" description="CheB-type methylesterase" evidence="5">
    <location>
        <begin position="54"/>
        <end position="251"/>
    </location>
</feature>